<dbReference type="GO" id="GO:0016887">
    <property type="term" value="F:ATP hydrolysis activity"/>
    <property type="evidence" value="ECO:0007669"/>
    <property type="project" value="InterPro"/>
</dbReference>
<dbReference type="AlphaFoldDB" id="A0A1F4SDY4"/>
<dbReference type="GO" id="GO:0005524">
    <property type="term" value="F:ATP binding"/>
    <property type="evidence" value="ECO:0007669"/>
    <property type="project" value="UniProtKB-KW"/>
</dbReference>
<sequence length="251" mass="27934">MLKYAIEVANMTKKFGSFTAVDNISFTVDKGEIFGFLGPNGAGKTTTIRMLCGLLAPNSGKGIVGGFDISKEEEKIKENIGYMSQKFSLYDDLTVSENIDFYSGIYQTKKETRQEKKEAIIKNAGLLGREKEITAHLSTSIKQHLALGCALIHDPKIVFLDEPTAGVDPISRRKFWKVIKDLSDKGITTLVSTHYMDEAEHCNRIALISGGKIIACDAPYNLKLKIKTIENMTPSLEDVFVFLVEKERRSN</sequence>
<evidence type="ECO:0000313" key="4">
    <source>
        <dbReference type="EMBL" id="OGC18645.1"/>
    </source>
</evidence>
<dbReference type="SMART" id="SM00382">
    <property type="entry name" value="AAA"/>
    <property type="match status" value="1"/>
</dbReference>
<dbReference type="EMBL" id="MEUB01000069">
    <property type="protein sequence ID" value="OGC18645.1"/>
    <property type="molecule type" value="Genomic_DNA"/>
</dbReference>
<evidence type="ECO:0000259" key="3">
    <source>
        <dbReference type="PROSITE" id="PS50893"/>
    </source>
</evidence>
<keyword evidence="2 4" id="KW-0067">ATP-binding</keyword>
<protein>
    <submittedName>
        <fullName evidence="4">ABC transporter ATP-binding protein</fullName>
    </submittedName>
</protein>
<evidence type="ECO:0000256" key="1">
    <source>
        <dbReference type="ARBA" id="ARBA00022741"/>
    </source>
</evidence>
<dbReference type="PANTHER" id="PTHR43038">
    <property type="entry name" value="ATP-BINDING CASSETTE, SUB-FAMILY H, MEMBER 1"/>
    <property type="match status" value="1"/>
</dbReference>
<dbReference type="InterPro" id="IPR003439">
    <property type="entry name" value="ABC_transporter-like_ATP-bd"/>
</dbReference>
<keyword evidence="1" id="KW-0547">Nucleotide-binding</keyword>
<dbReference type="InterPro" id="IPR027417">
    <property type="entry name" value="P-loop_NTPase"/>
</dbReference>
<evidence type="ECO:0000256" key="2">
    <source>
        <dbReference type="ARBA" id="ARBA00022840"/>
    </source>
</evidence>
<dbReference type="Gene3D" id="3.40.50.300">
    <property type="entry name" value="P-loop containing nucleotide triphosphate hydrolases"/>
    <property type="match status" value="1"/>
</dbReference>
<gene>
    <name evidence="4" type="ORF">A2310_03370</name>
</gene>
<dbReference type="Pfam" id="PF00005">
    <property type="entry name" value="ABC_tran"/>
    <property type="match status" value="1"/>
</dbReference>
<proteinExistence type="predicted"/>
<dbReference type="InterPro" id="IPR003593">
    <property type="entry name" value="AAA+_ATPase"/>
</dbReference>
<feature type="domain" description="ABC transporter" evidence="3">
    <location>
        <begin position="6"/>
        <end position="235"/>
    </location>
</feature>
<reference evidence="4 5" key="1">
    <citation type="journal article" date="2016" name="Nat. Commun.">
        <title>Thousands of microbial genomes shed light on interconnected biogeochemical processes in an aquifer system.</title>
        <authorList>
            <person name="Anantharaman K."/>
            <person name="Brown C.T."/>
            <person name="Hug L.A."/>
            <person name="Sharon I."/>
            <person name="Castelle C.J."/>
            <person name="Probst A.J."/>
            <person name="Thomas B.C."/>
            <person name="Singh A."/>
            <person name="Wilkins M.J."/>
            <person name="Karaoz U."/>
            <person name="Brodie E.L."/>
            <person name="Williams K.H."/>
            <person name="Hubbard S.S."/>
            <person name="Banfield J.F."/>
        </authorList>
    </citation>
    <scope>NUCLEOTIDE SEQUENCE [LARGE SCALE GENOMIC DNA]</scope>
</reference>
<organism evidence="4 5">
    <name type="scientific">candidate division WOR-1 bacterium RIFOXYB2_FULL_37_13</name>
    <dbReference type="NCBI Taxonomy" id="1802579"/>
    <lineage>
        <taxon>Bacteria</taxon>
        <taxon>Bacillati</taxon>
        <taxon>Saganbacteria</taxon>
    </lineage>
</organism>
<dbReference type="STRING" id="1802579.A2310_03370"/>
<dbReference type="Proteomes" id="UP000178417">
    <property type="component" value="Unassembled WGS sequence"/>
</dbReference>
<dbReference type="PANTHER" id="PTHR43038:SF3">
    <property type="entry name" value="ABC TRANSPORTER G FAMILY MEMBER 20 ISOFORM X1"/>
    <property type="match status" value="1"/>
</dbReference>
<evidence type="ECO:0000313" key="5">
    <source>
        <dbReference type="Proteomes" id="UP000178417"/>
    </source>
</evidence>
<comment type="caution">
    <text evidence="4">The sequence shown here is derived from an EMBL/GenBank/DDBJ whole genome shotgun (WGS) entry which is preliminary data.</text>
</comment>
<dbReference type="PROSITE" id="PS50893">
    <property type="entry name" value="ABC_TRANSPORTER_2"/>
    <property type="match status" value="1"/>
</dbReference>
<accession>A0A1F4SDY4</accession>
<name>A0A1F4SDY4_UNCSA</name>
<dbReference type="SUPFAM" id="SSF52540">
    <property type="entry name" value="P-loop containing nucleoside triphosphate hydrolases"/>
    <property type="match status" value="1"/>
</dbReference>